<evidence type="ECO:0000256" key="1">
    <source>
        <dbReference type="ARBA" id="ARBA00023002"/>
    </source>
</evidence>
<name>A0A5C6S2H4_9RHOB</name>
<protein>
    <recommendedName>
        <fullName evidence="2">Saccharopine dehydrogenase-like C-terminal domain-containing protein</fullName>
    </recommendedName>
</protein>
<dbReference type="Gene3D" id="3.30.360.10">
    <property type="entry name" value="Dihydrodipicolinate Reductase, domain 2"/>
    <property type="match status" value="1"/>
</dbReference>
<dbReference type="AlphaFoldDB" id="A0A5C6S2H4"/>
<dbReference type="Pfam" id="PF16653">
    <property type="entry name" value="Sacchrp_dh_C"/>
    <property type="match status" value="1"/>
</dbReference>
<reference evidence="3 4" key="1">
    <citation type="submission" date="2019-08" db="EMBL/GenBank/DDBJ databases">
        <authorList>
            <person name="Ye J."/>
        </authorList>
    </citation>
    <scope>NUCLEOTIDE SEQUENCE [LARGE SCALE GENOMIC DNA]</scope>
    <source>
        <strain evidence="3 4">TK008</strain>
    </source>
</reference>
<organism evidence="3 4">
    <name type="scientific">Paracoccus aurantiacus</name>
    <dbReference type="NCBI Taxonomy" id="2599412"/>
    <lineage>
        <taxon>Bacteria</taxon>
        <taxon>Pseudomonadati</taxon>
        <taxon>Pseudomonadota</taxon>
        <taxon>Alphaproteobacteria</taxon>
        <taxon>Rhodobacterales</taxon>
        <taxon>Paracoccaceae</taxon>
        <taxon>Paracoccus</taxon>
    </lineage>
</organism>
<dbReference type="PANTHER" id="PTHR11133:SF22">
    <property type="entry name" value="ALPHA-AMINOADIPIC SEMIALDEHYDE SYNTHASE, MITOCHONDRIAL"/>
    <property type="match status" value="1"/>
</dbReference>
<dbReference type="EMBL" id="VOPL01000006">
    <property type="protein sequence ID" value="TXB67822.1"/>
    <property type="molecule type" value="Genomic_DNA"/>
</dbReference>
<dbReference type="Proteomes" id="UP000321562">
    <property type="component" value="Unassembled WGS sequence"/>
</dbReference>
<evidence type="ECO:0000313" key="4">
    <source>
        <dbReference type="Proteomes" id="UP000321562"/>
    </source>
</evidence>
<keyword evidence="1" id="KW-0560">Oxidoreductase</keyword>
<evidence type="ECO:0000313" key="3">
    <source>
        <dbReference type="EMBL" id="TXB67822.1"/>
    </source>
</evidence>
<accession>A0A5C6S2H4</accession>
<dbReference type="InterPro" id="IPR032095">
    <property type="entry name" value="Sacchrp_dh-like_C"/>
</dbReference>
<comment type="caution">
    <text evidence="3">The sequence shown here is derived from an EMBL/GenBank/DDBJ whole genome shotgun (WGS) entry which is preliminary data.</text>
</comment>
<evidence type="ECO:0000259" key="2">
    <source>
        <dbReference type="Pfam" id="PF16653"/>
    </source>
</evidence>
<dbReference type="GO" id="GO:0005737">
    <property type="term" value="C:cytoplasm"/>
    <property type="evidence" value="ECO:0007669"/>
    <property type="project" value="TreeGrafter"/>
</dbReference>
<feature type="domain" description="Saccharopine dehydrogenase-like C-terminal" evidence="2">
    <location>
        <begin position="114"/>
        <end position="359"/>
    </location>
</feature>
<dbReference type="RefSeq" id="WP_147099890.1">
    <property type="nucleotide sequence ID" value="NZ_JBHUFH010000001.1"/>
</dbReference>
<gene>
    <name evidence="3" type="ORF">FQV27_14585</name>
</gene>
<dbReference type="GO" id="GO:0004753">
    <property type="term" value="F:saccharopine dehydrogenase activity"/>
    <property type="evidence" value="ECO:0007669"/>
    <property type="project" value="TreeGrafter"/>
</dbReference>
<dbReference type="GO" id="GO:0019878">
    <property type="term" value="P:lysine biosynthetic process via aminoadipic acid"/>
    <property type="evidence" value="ECO:0007669"/>
    <property type="project" value="TreeGrafter"/>
</dbReference>
<dbReference type="OrthoDB" id="973788at2"/>
<proteinExistence type="predicted"/>
<keyword evidence="4" id="KW-1185">Reference proteome</keyword>
<dbReference type="PANTHER" id="PTHR11133">
    <property type="entry name" value="SACCHAROPINE DEHYDROGENASE"/>
    <property type="match status" value="1"/>
</dbReference>
<dbReference type="SUPFAM" id="SSF55347">
    <property type="entry name" value="Glyceraldehyde-3-phosphate dehydrogenase-like, C-terminal domain"/>
    <property type="match status" value="1"/>
</dbReference>
<sequence>MTMIHWVQAGTDALFGLQRLIRKQGKDVRVWTRDGISLDGISADIQQPYDHDRLSDAVQPGDVIVAPRPTEIAIARLAMDRGANMAVGWHVSDNLRAAVAGAAERGLVVMAEAGMVPGIEHLMARDLVNEYRHDARPGDVLHFTCYGGGMPKYPDNFRHKFNTSPLSLLNALATPTSWIGDGEVRHADFPFDVIRSHDLNLPTPERHQVYPHYDVAPYLQAYGFDPDWQIATAQRGAIRLKGWDQGWAEVFAHIRETGKDQKALRELAEVLWKQHPFMRDEADRAVLSVSLRAEAEGKTRWHREWVMDAAGGRNGFARFRLNSLMLALGAEAIVAGRISPGLHIGVTDPDLIANWLVEVTHQAGHSRRINHTRNPSEQAS</sequence>
<dbReference type="InterPro" id="IPR051168">
    <property type="entry name" value="AASS"/>
</dbReference>